<dbReference type="Proteomes" id="UP000230869">
    <property type="component" value="Unassembled WGS sequence"/>
</dbReference>
<dbReference type="PIRSF" id="PIRSF000149">
    <property type="entry name" value="GAP_DH"/>
    <property type="match status" value="1"/>
</dbReference>
<evidence type="ECO:0000256" key="6">
    <source>
        <dbReference type="PIRSR" id="PIRSR000149-4"/>
    </source>
</evidence>
<dbReference type="InterPro" id="IPR020828">
    <property type="entry name" value="GlycerAld_3-P_DH_NAD(P)-bd"/>
</dbReference>
<dbReference type="CDD" id="cd18126">
    <property type="entry name" value="GAPDH_I_C"/>
    <property type="match status" value="1"/>
</dbReference>
<accession>A0A2M6KAA7</accession>
<gene>
    <name evidence="10" type="primary">gap</name>
    <name evidence="10" type="ORF">COV49_00060</name>
</gene>
<sequence length="336" mass="36765">MNIAINGFGRIGRAAFKAILEKNSKIKVAAINDLTDTKTLAHLLKYDSVYGRYKKSVNFTKDCLIVAGKKYRILAEKDPSQLPWKEMGVDLVLECTGRFRTKDEAMAHIKAGAKKVIISAPAKTENVKTIVPGVNEKIIKKSDKVLSMASCTTNCLAPVVEVMRQNFGVKKALMTTVHSYTADQNIVDGPHKDLRRARAAAVNIVPTTTGAAIATTKAIPGLKGKFDGMAIRVPTPVVSLCDIVFITNKKTDEKKVNFAFKKASRSASLKNILFVSDEPLVSSDYIGNPASAIVDLDLTKVVGGDLVKVVAWYDNEWGYSTRLAELTEYISRKKLL</sequence>
<dbReference type="InterPro" id="IPR020830">
    <property type="entry name" value="GlycerAld_3-P_DH_AS"/>
</dbReference>
<dbReference type="Pfam" id="PF00044">
    <property type="entry name" value="Gp_dh_N"/>
    <property type="match status" value="1"/>
</dbReference>
<feature type="binding site" evidence="4">
    <location>
        <position position="232"/>
    </location>
    <ligand>
        <name>D-glyceraldehyde 3-phosphate</name>
        <dbReference type="ChEBI" id="CHEBI:59776"/>
    </ligand>
</feature>
<dbReference type="EMBL" id="PCWW01000002">
    <property type="protein sequence ID" value="PIR14081.1"/>
    <property type="molecule type" value="Genomic_DNA"/>
</dbReference>
<keyword evidence="5" id="KW-0547">Nucleotide-binding</keyword>
<dbReference type="SUPFAM" id="SSF51735">
    <property type="entry name" value="NAD(P)-binding Rossmann-fold domains"/>
    <property type="match status" value="1"/>
</dbReference>
<feature type="binding site" evidence="4">
    <location>
        <begin position="150"/>
        <end position="152"/>
    </location>
    <ligand>
        <name>D-glyceraldehyde 3-phosphate</name>
        <dbReference type="ChEBI" id="CHEBI:59776"/>
    </ligand>
</feature>
<dbReference type="SMART" id="SM00846">
    <property type="entry name" value="Gp_dh_N"/>
    <property type="match status" value="1"/>
</dbReference>
<dbReference type="GO" id="GO:0016620">
    <property type="term" value="F:oxidoreductase activity, acting on the aldehyde or oxo group of donors, NAD or NADP as acceptor"/>
    <property type="evidence" value="ECO:0007669"/>
    <property type="project" value="InterPro"/>
</dbReference>
<proteinExistence type="inferred from homology"/>
<feature type="binding site" evidence="5">
    <location>
        <position position="315"/>
    </location>
    <ligand>
        <name>NAD(+)</name>
        <dbReference type="ChEBI" id="CHEBI:57540"/>
    </ligand>
</feature>
<feature type="binding site" evidence="5">
    <location>
        <position position="119"/>
    </location>
    <ligand>
        <name>NAD(+)</name>
        <dbReference type="ChEBI" id="CHEBI:57540"/>
    </ligand>
</feature>
<evidence type="ECO:0000256" key="5">
    <source>
        <dbReference type="PIRSR" id="PIRSR000149-3"/>
    </source>
</evidence>
<dbReference type="Gene3D" id="3.40.50.720">
    <property type="entry name" value="NAD(P)-binding Rossmann-like Domain"/>
    <property type="match status" value="1"/>
</dbReference>
<comment type="caution">
    <text evidence="10">The sequence shown here is derived from an EMBL/GenBank/DDBJ whole genome shotgun (WGS) entry which is preliminary data.</text>
</comment>
<evidence type="ECO:0000256" key="2">
    <source>
        <dbReference type="ARBA" id="ARBA00023002"/>
    </source>
</evidence>
<dbReference type="PANTHER" id="PTHR43148">
    <property type="entry name" value="GLYCERALDEHYDE-3-PHOSPHATE DEHYDROGENASE 2"/>
    <property type="match status" value="1"/>
</dbReference>
<dbReference type="Pfam" id="PF02800">
    <property type="entry name" value="Gp_dh_C"/>
    <property type="match status" value="1"/>
</dbReference>
<keyword evidence="2 8" id="KW-0560">Oxidoreductase</keyword>
<name>A0A2M6KAA7_9BACT</name>
<evidence type="ECO:0000259" key="9">
    <source>
        <dbReference type="SMART" id="SM00846"/>
    </source>
</evidence>
<dbReference type="InterPro" id="IPR036291">
    <property type="entry name" value="NAD(P)-bd_dom_sf"/>
</dbReference>
<feature type="active site" description="Nucleophile" evidence="3">
    <location>
        <position position="151"/>
    </location>
</feature>
<protein>
    <recommendedName>
        <fullName evidence="8">Glyceraldehyde-3-phosphate dehydrogenase</fullName>
        <ecNumber evidence="8">1.2.1.-</ecNumber>
    </recommendedName>
</protein>
<dbReference type="Gene3D" id="3.30.360.10">
    <property type="entry name" value="Dihydrodipicolinate Reductase, domain 2"/>
    <property type="match status" value="1"/>
</dbReference>
<organism evidence="10 11">
    <name type="scientific">Candidatus Falkowbacteria bacterium CG11_big_fil_rev_8_21_14_0_20_39_10</name>
    <dbReference type="NCBI Taxonomy" id="1974570"/>
    <lineage>
        <taxon>Bacteria</taxon>
        <taxon>Candidatus Falkowiibacteriota</taxon>
    </lineage>
</organism>
<dbReference type="CDD" id="cd05214">
    <property type="entry name" value="GAPDH_I_N"/>
    <property type="match status" value="1"/>
</dbReference>
<evidence type="ECO:0000256" key="1">
    <source>
        <dbReference type="ARBA" id="ARBA00007406"/>
    </source>
</evidence>
<dbReference type="FunFam" id="3.40.50.720:FF:000001">
    <property type="entry name" value="Glyceraldehyde-3-phosphate dehydrogenase"/>
    <property type="match status" value="1"/>
</dbReference>
<dbReference type="FunFam" id="3.30.360.10:FF:000002">
    <property type="entry name" value="Glyceraldehyde-3-phosphate dehydrogenase"/>
    <property type="match status" value="1"/>
</dbReference>
<dbReference type="GO" id="GO:0006006">
    <property type="term" value="P:glucose metabolic process"/>
    <property type="evidence" value="ECO:0007669"/>
    <property type="project" value="InterPro"/>
</dbReference>
<evidence type="ECO:0000256" key="8">
    <source>
        <dbReference type="RuleBase" id="RU361160"/>
    </source>
</evidence>
<dbReference type="AlphaFoldDB" id="A0A2M6KAA7"/>
<evidence type="ECO:0000256" key="3">
    <source>
        <dbReference type="PIRSR" id="PIRSR000149-1"/>
    </source>
</evidence>
<feature type="binding site" evidence="4">
    <location>
        <position position="181"/>
    </location>
    <ligand>
        <name>D-glyceraldehyde 3-phosphate</name>
        <dbReference type="ChEBI" id="CHEBI:59776"/>
    </ligand>
</feature>
<evidence type="ECO:0000256" key="4">
    <source>
        <dbReference type="PIRSR" id="PIRSR000149-2"/>
    </source>
</evidence>
<feature type="binding site" evidence="5">
    <location>
        <position position="33"/>
    </location>
    <ligand>
        <name>NAD(+)</name>
        <dbReference type="ChEBI" id="CHEBI:57540"/>
    </ligand>
</feature>
<evidence type="ECO:0000313" key="10">
    <source>
        <dbReference type="EMBL" id="PIR14081.1"/>
    </source>
</evidence>
<dbReference type="InterPro" id="IPR020829">
    <property type="entry name" value="GlycerAld_3-P_DH_cat"/>
</dbReference>
<comment type="similarity">
    <text evidence="1 7">Belongs to the glyceraldehyde-3-phosphate dehydrogenase family.</text>
</comment>
<feature type="site" description="Activates thiol group during catalysis" evidence="6">
    <location>
        <position position="178"/>
    </location>
</feature>
<dbReference type="InterPro" id="IPR006424">
    <property type="entry name" value="Glyceraldehyde-3-P_DH_1"/>
</dbReference>
<feature type="domain" description="Glyceraldehyde 3-phosphate dehydrogenase NAD(P) binding" evidence="9">
    <location>
        <begin position="1"/>
        <end position="151"/>
    </location>
</feature>
<feature type="binding site" evidence="4">
    <location>
        <begin position="209"/>
        <end position="210"/>
    </location>
    <ligand>
        <name>D-glyceraldehyde 3-phosphate</name>
        <dbReference type="ChEBI" id="CHEBI:59776"/>
    </ligand>
</feature>
<dbReference type="PROSITE" id="PS00071">
    <property type="entry name" value="GAPDH"/>
    <property type="match status" value="1"/>
</dbReference>
<dbReference type="GO" id="GO:0050661">
    <property type="term" value="F:NADP binding"/>
    <property type="evidence" value="ECO:0007669"/>
    <property type="project" value="InterPro"/>
</dbReference>
<keyword evidence="5" id="KW-0520">NAD</keyword>
<dbReference type="InterPro" id="IPR020831">
    <property type="entry name" value="GlycerAld/Erythrose_P_DH"/>
</dbReference>
<evidence type="ECO:0000313" key="11">
    <source>
        <dbReference type="Proteomes" id="UP000230869"/>
    </source>
</evidence>
<dbReference type="GO" id="GO:0051287">
    <property type="term" value="F:NAD binding"/>
    <property type="evidence" value="ECO:0007669"/>
    <property type="project" value="InterPro"/>
</dbReference>
<dbReference type="NCBIfam" id="TIGR01534">
    <property type="entry name" value="GAPDH-I"/>
    <property type="match status" value="1"/>
</dbReference>
<dbReference type="PRINTS" id="PR00078">
    <property type="entry name" value="G3PDHDRGNASE"/>
</dbReference>
<dbReference type="SUPFAM" id="SSF55347">
    <property type="entry name" value="Glyceraldehyde-3-phosphate dehydrogenase-like, C-terminal domain"/>
    <property type="match status" value="1"/>
</dbReference>
<reference evidence="10 11" key="1">
    <citation type="submission" date="2017-09" db="EMBL/GenBank/DDBJ databases">
        <title>Depth-based differentiation of microbial function through sediment-hosted aquifers and enrichment of novel symbionts in the deep terrestrial subsurface.</title>
        <authorList>
            <person name="Probst A.J."/>
            <person name="Ladd B."/>
            <person name="Jarett J.K."/>
            <person name="Geller-Mcgrath D.E."/>
            <person name="Sieber C.M."/>
            <person name="Emerson J.B."/>
            <person name="Anantharaman K."/>
            <person name="Thomas B.C."/>
            <person name="Malmstrom R."/>
            <person name="Stieglmeier M."/>
            <person name="Klingl A."/>
            <person name="Woyke T."/>
            <person name="Ryan C.M."/>
            <person name="Banfield J.F."/>
        </authorList>
    </citation>
    <scope>NUCLEOTIDE SEQUENCE [LARGE SCALE GENOMIC DNA]</scope>
    <source>
        <strain evidence="10">CG11_big_fil_rev_8_21_14_0_20_39_10</strain>
    </source>
</reference>
<dbReference type="EC" id="1.2.1.-" evidence="8"/>
<feature type="binding site" evidence="5">
    <location>
        <begin position="10"/>
        <end position="11"/>
    </location>
    <ligand>
        <name>NAD(+)</name>
        <dbReference type="ChEBI" id="CHEBI:57540"/>
    </ligand>
</feature>
<evidence type="ECO:0000256" key="7">
    <source>
        <dbReference type="RuleBase" id="RU000397"/>
    </source>
</evidence>